<gene>
    <name evidence="1" type="ORF">V2H45_19445</name>
</gene>
<accession>A0AAW9Q2X5</accession>
<dbReference type="EMBL" id="JAZBJZ010000101">
    <property type="protein sequence ID" value="MEE3718923.1"/>
    <property type="molecule type" value="Genomic_DNA"/>
</dbReference>
<sequence>MSDLSIEKQFVHTMFCQQVQDLDLDSAKKLLTDLHLLYLGQQSMFAKMAKQDMKDMFRGI</sequence>
<evidence type="ECO:0000313" key="1">
    <source>
        <dbReference type="EMBL" id="MEE3718923.1"/>
    </source>
</evidence>
<dbReference type="RefSeq" id="WP_330485359.1">
    <property type="nucleotide sequence ID" value="NZ_JAZBJZ010000101.1"/>
</dbReference>
<dbReference type="SUPFAM" id="SSF109859">
    <property type="entry name" value="NblA-like"/>
    <property type="match status" value="1"/>
</dbReference>
<evidence type="ECO:0000313" key="2">
    <source>
        <dbReference type="Proteomes" id="UP001333818"/>
    </source>
</evidence>
<name>A0AAW9Q2X5_9CYAN</name>
<proteinExistence type="predicted"/>
<dbReference type="AlphaFoldDB" id="A0AAW9Q2X5"/>
<organism evidence="1 2">
    <name type="scientific">Tumidithrix elongata BACA0141</name>
    <dbReference type="NCBI Taxonomy" id="2716417"/>
    <lineage>
        <taxon>Bacteria</taxon>
        <taxon>Bacillati</taxon>
        <taxon>Cyanobacteriota</taxon>
        <taxon>Cyanophyceae</taxon>
        <taxon>Pseudanabaenales</taxon>
        <taxon>Pseudanabaenaceae</taxon>
        <taxon>Tumidithrix</taxon>
        <taxon>Tumidithrix elongata</taxon>
    </lineage>
</organism>
<comment type="caution">
    <text evidence="1">The sequence shown here is derived from an EMBL/GenBank/DDBJ whole genome shotgun (WGS) entry which is preliminary data.</text>
</comment>
<dbReference type="InterPro" id="IPR007574">
    <property type="entry name" value="NblA"/>
</dbReference>
<protein>
    <submittedName>
        <fullName evidence="1">Uncharacterized protein</fullName>
    </submittedName>
</protein>
<dbReference type="Gene3D" id="1.10.287.670">
    <property type="entry name" value="Phycobilisome degradation protein NblA"/>
    <property type="match status" value="1"/>
</dbReference>
<keyword evidence="2" id="KW-1185">Reference proteome</keyword>
<dbReference type="Proteomes" id="UP001333818">
    <property type="component" value="Unassembled WGS sequence"/>
</dbReference>
<reference evidence="1" key="1">
    <citation type="submission" date="2024-01" db="EMBL/GenBank/DDBJ databases">
        <title>Bank of Algae and Cyanobacteria of the Azores (BACA) strain genomes.</title>
        <authorList>
            <person name="Luz R."/>
            <person name="Cordeiro R."/>
            <person name="Fonseca A."/>
            <person name="Goncalves V."/>
        </authorList>
    </citation>
    <scope>NUCLEOTIDE SEQUENCE</scope>
    <source>
        <strain evidence="1">BACA0141</strain>
    </source>
</reference>
<dbReference type="Pfam" id="PF04485">
    <property type="entry name" value="NblA"/>
    <property type="match status" value="1"/>
</dbReference>
<dbReference type="InterPro" id="IPR036904">
    <property type="entry name" value="NblA_sf"/>
</dbReference>